<organism evidence="1">
    <name type="scientific">Arion vulgaris</name>
    <dbReference type="NCBI Taxonomy" id="1028688"/>
    <lineage>
        <taxon>Eukaryota</taxon>
        <taxon>Metazoa</taxon>
        <taxon>Spiralia</taxon>
        <taxon>Lophotrochozoa</taxon>
        <taxon>Mollusca</taxon>
        <taxon>Gastropoda</taxon>
        <taxon>Heterobranchia</taxon>
        <taxon>Euthyneura</taxon>
        <taxon>Panpulmonata</taxon>
        <taxon>Eupulmonata</taxon>
        <taxon>Stylommatophora</taxon>
        <taxon>Helicina</taxon>
        <taxon>Arionoidea</taxon>
        <taxon>Arionidae</taxon>
        <taxon>Arion</taxon>
    </lineage>
</organism>
<sequence>SLQFLLSCFAESLQRHGYHHLGNNPSPEVSASVPNRLFYWWMNGIVMQGYRKGLKEDDLFELHPRDKGERVVPQFEKMWEAELTRARVKKRLTDKKQRSVNGYAAFFHDDGKDG</sequence>
<name>A0A0B6Z2D9_9EUPU</name>
<gene>
    <name evidence="1" type="primary">ORF46063</name>
</gene>
<evidence type="ECO:0000313" key="1">
    <source>
        <dbReference type="EMBL" id="CEK62754.1"/>
    </source>
</evidence>
<feature type="non-terminal residue" evidence="1">
    <location>
        <position position="1"/>
    </location>
</feature>
<reference evidence="1" key="1">
    <citation type="submission" date="2014-12" db="EMBL/GenBank/DDBJ databases">
        <title>Insight into the proteome of Arion vulgaris.</title>
        <authorList>
            <person name="Aradska J."/>
            <person name="Bulat T."/>
            <person name="Smidak R."/>
            <person name="Sarate P."/>
            <person name="Gangsoo J."/>
            <person name="Sialana F."/>
            <person name="Bilban M."/>
            <person name="Lubec G."/>
        </authorList>
    </citation>
    <scope>NUCLEOTIDE SEQUENCE</scope>
    <source>
        <tissue evidence="1">Skin</tissue>
    </source>
</reference>
<dbReference type="EMBL" id="HACG01015889">
    <property type="protein sequence ID" value="CEK62754.1"/>
    <property type="molecule type" value="Transcribed_RNA"/>
</dbReference>
<protein>
    <submittedName>
        <fullName evidence="1">Uncharacterized protein</fullName>
    </submittedName>
</protein>
<dbReference type="AlphaFoldDB" id="A0A0B6Z2D9"/>
<proteinExistence type="predicted"/>
<feature type="non-terminal residue" evidence="1">
    <location>
        <position position="114"/>
    </location>
</feature>
<accession>A0A0B6Z2D9</accession>